<comment type="caution">
    <text evidence="1">The sequence shown here is derived from an EMBL/GenBank/DDBJ whole genome shotgun (WGS) entry which is preliminary data.</text>
</comment>
<dbReference type="EMBL" id="VSSQ01000111">
    <property type="protein sequence ID" value="MPL77936.1"/>
    <property type="molecule type" value="Genomic_DNA"/>
</dbReference>
<evidence type="ECO:0000313" key="1">
    <source>
        <dbReference type="EMBL" id="MPL77936.1"/>
    </source>
</evidence>
<dbReference type="PANTHER" id="PTHR30302:SF4">
    <property type="entry name" value="HYDROGENASE 3 MATURATION PROTEASE"/>
    <property type="match status" value="1"/>
</dbReference>
<reference evidence="1" key="1">
    <citation type="submission" date="2019-08" db="EMBL/GenBank/DDBJ databases">
        <authorList>
            <person name="Kucharzyk K."/>
            <person name="Murdoch R.W."/>
            <person name="Higgins S."/>
            <person name="Loffler F."/>
        </authorList>
    </citation>
    <scope>NUCLEOTIDE SEQUENCE</scope>
</reference>
<dbReference type="Pfam" id="PF01750">
    <property type="entry name" value="HycI"/>
    <property type="match status" value="1"/>
</dbReference>
<dbReference type="EC" id="3.4.23.51" evidence="1"/>
<dbReference type="AlphaFoldDB" id="A0A644UG21"/>
<dbReference type="InterPro" id="IPR023430">
    <property type="entry name" value="Pept_HybD-like_dom_sf"/>
</dbReference>
<dbReference type="InterPro" id="IPR004420">
    <property type="entry name" value="Pept_A31_hyd_mat_HycI"/>
</dbReference>
<dbReference type="NCBIfam" id="TIGR00072">
    <property type="entry name" value="hydrog_prot"/>
    <property type="match status" value="1"/>
</dbReference>
<dbReference type="GO" id="GO:0016485">
    <property type="term" value="P:protein processing"/>
    <property type="evidence" value="ECO:0007669"/>
    <property type="project" value="TreeGrafter"/>
</dbReference>
<sequence>MTVILLGVGNSLDSDDGAGPYLADMLLDFPGITAFNCGTAPENFTGLVRKLKPDLLLIADAADMGLPPGSVRIIPPEKIHDTAVGTHMLPLYHLVDFLADPSRKTLIIGIQPASLAFGGHLSGPVESALNELKMMIAENTLLKIPVL</sequence>
<protein>
    <submittedName>
        <fullName evidence="1">Hydrogenase 3 maturation protease</fullName>
        <ecNumber evidence="1">3.4.23.51</ecNumber>
    </submittedName>
</protein>
<dbReference type="GO" id="GO:0008047">
    <property type="term" value="F:enzyme activator activity"/>
    <property type="evidence" value="ECO:0007669"/>
    <property type="project" value="InterPro"/>
</dbReference>
<keyword evidence="1" id="KW-0378">Hydrolase</keyword>
<dbReference type="CDD" id="cd06067">
    <property type="entry name" value="H2MP_MemB-H2evol"/>
    <property type="match status" value="1"/>
</dbReference>
<gene>
    <name evidence="1" type="primary">hycI_2</name>
    <name evidence="1" type="ORF">SDC9_23796</name>
</gene>
<dbReference type="PANTHER" id="PTHR30302">
    <property type="entry name" value="HYDROGENASE 1 MATURATION PROTEASE"/>
    <property type="match status" value="1"/>
</dbReference>
<proteinExistence type="predicted"/>
<organism evidence="1">
    <name type="scientific">bioreactor metagenome</name>
    <dbReference type="NCBI Taxonomy" id="1076179"/>
    <lineage>
        <taxon>unclassified sequences</taxon>
        <taxon>metagenomes</taxon>
        <taxon>ecological metagenomes</taxon>
    </lineage>
</organism>
<dbReference type="PRINTS" id="PR00446">
    <property type="entry name" value="HYDRGNUPTAKE"/>
</dbReference>
<dbReference type="GO" id="GO:0004175">
    <property type="term" value="F:endopeptidase activity"/>
    <property type="evidence" value="ECO:0007669"/>
    <property type="project" value="TreeGrafter"/>
</dbReference>
<name>A0A644UG21_9ZZZZ</name>
<dbReference type="Gene3D" id="3.40.50.1450">
    <property type="entry name" value="HybD-like"/>
    <property type="match status" value="1"/>
</dbReference>
<keyword evidence="1" id="KW-0645">Protease</keyword>
<dbReference type="InterPro" id="IPR000671">
    <property type="entry name" value="Peptidase_A31"/>
</dbReference>
<dbReference type="SUPFAM" id="SSF53163">
    <property type="entry name" value="HybD-like"/>
    <property type="match status" value="1"/>
</dbReference>
<accession>A0A644UG21</accession>